<evidence type="ECO:0000256" key="3">
    <source>
        <dbReference type="ARBA" id="ARBA00022692"/>
    </source>
</evidence>
<gene>
    <name evidence="8" type="ORF">CU635_09915</name>
    <name evidence="9" type="ORF">CVD25_11280</name>
</gene>
<dbReference type="PANTHER" id="PTHR38459">
    <property type="entry name" value="PROPHAGE BACTOPRENOL-LINKED GLUCOSE TRANSLOCASE HOMOLOG"/>
    <property type="match status" value="1"/>
</dbReference>
<comment type="caution">
    <text evidence="8">The sequence shown here is derived from an EMBL/GenBank/DDBJ whole genome shotgun (WGS) entry which is preliminary data.</text>
</comment>
<evidence type="ECO:0000313" key="11">
    <source>
        <dbReference type="Proteomes" id="UP000235114"/>
    </source>
</evidence>
<feature type="transmembrane region" description="Helical" evidence="6">
    <location>
        <begin position="43"/>
        <end position="62"/>
    </location>
</feature>
<dbReference type="EMBL" id="PGVD01000028">
    <property type="protein sequence ID" value="PLR97198.1"/>
    <property type="molecule type" value="Genomic_DNA"/>
</dbReference>
<keyword evidence="5 6" id="KW-0472">Membrane</keyword>
<dbReference type="InterPro" id="IPR007267">
    <property type="entry name" value="GtrA_DPMS_TM"/>
</dbReference>
<reference evidence="9 11" key="2">
    <citation type="submission" date="2017-12" db="EMBL/GenBank/DDBJ databases">
        <title>Comparative Functional Genomics of Dry Heat Resistant strains isolated from the Viking Spacecraft.</title>
        <authorList>
            <person name="Seuylemezian A."/>
            <person name="Cooper K."/>
            <person name="Vaishampayan P."/>
        </authorList>
    </citation>
    <scope>NUCLEOTIDE SEQUENCE [LARGE SCALE GENOMIC DNA]</scope>
    <source>
        <strain evidence="9 11">ATCC 29669</strain>
    </source>
</reference>
<dbReference type="EMBL" id="PGVA01000024">
    <property type="protein sequence ID" value="PLR82797.1"/>
    <property type="molecule type" value="Genomic_DNA"/>
</dbReference>
<evidence type="ECO:0000313" key="9">
    <source>
        <dbReference type="EMBL" id="PLR97198.1"/>
    </source>
</evidence>
<feature type="transmembrane region" description="Helical" evidence="6">
    <location>
        <begin position="15"/>
        <end position="37"/>
    </location>
</feature>
<evidence type="ECO:0000256" key="1">
    <source>
        <dbReference type="ARBA" id="ARBA00004141"/>
    </source>
</evidence>
<evidence type="ECO:0000256" key="2">
    <source>
        <dbReference type="ARBA" id="ARBA00009399"/>
    </source>
</evidence>
<comment type="subcellular location">
    <subcellularLocation>
        <location evidence="1">Membrane</location>
        <topology evidence="1">Multi-pass membrane protein</topology>
    </subcellularLocation>
</comment>
<dbReference type="Proteomes" id="UP000234951">
    <property type="component" value="Unassembled WGS sequence"/>
</dbReference>
<evidence type="ECO:0000313" key="8">
    <source>
        <dbReference type="EMBL" id="PLR82797.1"/>
    </source>
</evidence>
<dbReference type="PANTHER" id="PTHR38459:SF1">
    <property type="entry name" value="PROPHAGE BACTOPRENOL-LINKED GLUCOSE TRANSLOCASE HOMOLOG"/>
    <property type="match status" value="1"/>
</dbReference>
<feature type="transmembrane region" description="Helical" evidence="6">
    <location>
        <begin position="82"/>
        <end position="104"/>
    </location>
</feature>
<evidence type="ECO:0000259" key="7">
    <source>
        <dbReference type="Pfam" id="PF04138"/>
    </source>
</evidence>
<evidence type="ECO:0000256" key="5">
    <source>
        <dbReference type="ARBA" id="ARBA00023136"/>
    </source>
</evidence>
<name>A0A2N5GLQ5_9BACI</name>
<evidence type="ECO:0000256" key="4">
    <source>
        <dbReference type="ARBA" id="ARBA00022989"/>
    </source>
</evidence>
<dbReference type="Pfam" id="PF04138">
    <property type="entry name" value="GtrA_DPMS_TM"/>
    <property type="match status" value="1"/>
</dbReference>
<accession>A0A2N5GLQ5</accession>
<dbReference type="Proteomes" id="UP000235114">
    <property type="component" value="Unassembled WGS sequence"/>
</dbReference>
<dbReference type="GO" id="GO:0000271">
    <property type="term" value="P:polysaccharide biosynthetic process"/>
    <property type="evidence" value="ECO:0007669"/>
    <property type="project" value="InterPro"/>
</dbReference>
<organism evidence="8 10">
    <name type="scientific">Bacillus canaveralius</name>
    <dbReference type="NCBI Taxonomy" id="1403243"/>
    <lineage>
        <taxon>Bacteria</taxon>
        <taxon>Bacillati</taxon>
        <taxon>Bacillota</taxon>
        <taxon>Bacilli</taxon>
        <taxon>Bacillales</taxon>
        <taxon>Bacillaceae</taxon>
        <taxon>Bacillus</taxon>
    </lineage>
</organism>
<evidence type="ECO:0000256" key="6">
    <source>
        <dbReference type="SAM" id="Phobius"/>
    </source>
</evidence>
<proteinExistence type="inferred from homology"/>
<keyword evidence="3 6" id="KW-0812">Transmembrane</keyword>
<protein>
    <submittedName>
        <fullName evidence="8">Polysaccharide biosynthesis protein GtrA</fullName>
    </submittedName>
</protein>
<comment type="similarity">
    <text evidence="2">Belongs to the GtrA family.</text>
</comment>
<dbReference type="InterPro" id="IPR051401">
    <property type="entry name" value="GtrA_CellWall_Glycosyl"/>
</dbReference>
<sequence length="143" mass="15969">MAVILEHSLKQIKPFLRFLVVGIINTIIGLSVMFILMNLLQQSYWIATFIGNSLGAVISFTLNRAFTFQSTVTFRKGAPRFLLIILACYFLAYGTADILAGWTIMQSIFGTIISSEKELAILIGTALYTIANFLGQKYLVFSR</sequence>
<feature type="transmembrane region" description="Helical" evidence="6">
    <location>
        <begin position="119"/>
        <end position="140"/>
    </location>
</feature>
<feature type="domain" description="GtrA/DPMS transmembrane" evidence="7">
    <location>
        <begin position="17"/>
        <end position="141"/>
    </location>
</feature>
<reference evidence="8 10" key="1">
    <citation type="submission" date="2017-11" db="EMBL/GenBank/DDBJ databases">
        <title>Comparitive Functional Genomics of Dry Heat Resistant strains isolated from the Viking Spacecraft.</title>
        <authorList>
            <person name="Seuylemezian A."/>
            <person name="Cooper K."/>
            <person name="Vaishampayan P."/>
        </authorList>
    </citation>
    <scope>NUCLEOTIDE SEQUENCE [LARGE SCALE GENOMIC DNA]</scope>
    <source>
        <strain evidence="8 10">M4.6</strain>
    </source>
</reference>
<dbReference type="AlphaFoldDB" id="A0A2N5GLQ5"/>
<keyword evidence="11" id="KW-1185">Reference proteome</keyword>
<dbReference type="OrthoDB" id="9812049at2"/>
<keyword evidence="4 6" id="KW-1133">Transmembrane helix</keyword>
<dbReference type="GO" id="GO:0005886">
    <property type="term" value="C:plasma membrane"/>
    <property type="evidence" value="ECO:0007669"/>
    <property type="project" value="TreeGrafter"/>
</dbReference>
<evidence type="ECO:0000313" key="10">
    <source>
        <dbReference type="Proteomes" id="UP000234951"/>
    </source>
</evidence>